<dbReference type="PANTHER" id="PTHR43861">
    <property type="entry name" value="TRANS-ACONITATE 2-METHYLTRANSFERASE-RELATED"/>
    <property type="match status" value="1"/>
</dbReference>
<sequence length="127" mass="14967">MQKCDALKLFAEIKEEEHKDAKFKIVLDIGCGSGNLTKHFYENFDCEEIIAFDKNEMMIEFSRQQNKIENIRFEIANLADQSDKIRRDIKLSENADLIYSIYCLHWLKDKQNAVKNIHNLLNKGKQK</sequence>
<keyword evidence="3" id="KW-1185">Reference proteome</keyword>
<dbReference type="OrthoDB" id="8300214at2759"/>
<evidence type="ECO:0000313" key="2">
    <source>
        <dbReference type="EMBL" id="RWS18945.1"/>
    </source>
</evidence>
<accession>A0A443RUT9</accession>
<dbReference type="Proteomes" id="UP000288716">
    <property type="component" value="Unassembled WGS sequence"/>
</dbReference>
<evidence type="ECO:0000313" key="3">
    <source>
        <dbReference type="Proteomes" id="UP000288716"/>
    </source>
</evidence>
<dbReference type="PANTHER" id="PTHR43861:SF1">
    <property type="entry name" value="TRANS-ACONITATE 2-METHYLTRANSFERASE"/>
    <property type="match status" value="1"/>
</dbReference>
<dbReference type="InterPro" id="IPR029063">
    <property type="entry name" value="SAM-dependent_MTases_sf"/>
</dbReference>
<gene>
    <name evidence="2" type="ORF">B4U80_12385</name>
</gene>
<evidence type="ECO:0000259" key="1">
    <source>
        <dbReference type="Pfam" id="PF08242"/>
    </source>
</evidence>
<dbReference type="STRING" id="299467.A0A443RUT9"/>
<comment type="caution">
    <text evidence="2">The sequence shown here is derived from an EMBL/GenBank/DDBJ whole genome shotgun (WGS) entry which is preliminary data.</text>
</comment>
<organism evidence="2 3">
    <name type="scientific">Leptotrombidium deliense</name>
    <dbReference type="NCBI Taxonomy" id="299467"/>
    <lineage>
        <taxon>Eukaryota</taxon>
        <taxon>Metazoa</taxon>
        <taxon>Ecdysozoa</taxon>
        <taxon>Arthropoda</taxon>
        <taxon>Chelicerata</taxon>
        <taxon>Arachnida</taxon>
        <taxon>Acari</taxon>
        <taxon>Acariformes</taxon>
        <taxon>Trombidiformes</taxon>
        <taxon>Prostigmata</taxon>
        <taxon>Anystina</taxon>
        <taxon>Parasitengona</taxon>
        <taxon>Trombiculoidea</taxon>
        <taxon>Trombiculidae</taxon>
        <taxon>Leptotrombidium</taxon>
    </lineage>
</organism>
<dbReference type="VEuPathDB" id="VectorBase:LDEU013095"/>
<feature type="domain" description="Methyltransferase type 12" evidence="1">
    <location>
        <begin position="27"/>
        <end position="124"/>
    </location>
</feature>
<reference evidence="2 3" key="1">
    <citation type="journal article" date="2018" name="Gigascience">
        <title>Genomes of trombidid mites reveal novel predicted allergens and laterally-transferred genes associated with secondary metabolism.</title>
        <authorList>
            <person name="Dong X."/>
            <person name="Chaisiri K."/>
            <person name="Xia D."/>
            <person name="Armstrong S.D."/>
            <person name="Fang Y."/>
            <person name="Donnelly M.J."/>
            <person name="Kadowaki T."/>
            <person name="McGarry J.W."/>
            <person name="Darby A.C."/>
            <person name="Makepeace B.L."/>
        </authorList>
    </citation>
    <scope>NUCLEOTIDE SEQUENCE [LARGE SCALE GENOMIC DNA]</scope>
    <source>
        <strain evidence="2">UoL-UT</strain>
    </source>
</reference>
<dbReference type="CDD" id="cd02440">
    <property type="entry name" value="AdoMet_MTases"/>
    <property type="match status" value="1"/>
</dbReference>
<proteinExistence type="predicted"/>
<dbReference type="EMBL" id="NCKV01032130">
    <property type="protein sequence ID" value="RWS18945.1"/>
    <property type="molecule type" value="Genomic_DNA"/>
</dbReference>
<keyword evidence="2" id="KW-0489">Methyltransferase</keyword>
<dbReference type="Pfam" id="PF08242">
    <property type="entry name" value="Methyltransf_12"/>
    <property type="match status" value="1"/>
</dbReference>
<dbReference type="InterPro" id="IPR013217">
    <property type="entry name" value="Methyltransf_12"/>
</dbReference>
<dbReference type="SUPFAM" id="SSF53335">
    <property type="entry name" value="S-adenosyl-L-methionine-dependent methyltransferases"/>
    <property type="match status" value="1"/>
</dbReference>
<dbReference type="GO" id="GO:0032259">
    <property type="term" value="P:methylation"/>
    <property type="evidence" value="ECO:0007669"/>
    <property type="project" value="UniProtKB-KW"/>
</dbReference>
<name>A0A443RUT9_9ACAR</name>
<keyword evidence="2" id="KW-0808">Transferase</keyword>
<protein>
    <submittedName>
        <fullName evidence="2">Phosphomethylethanolamine N-methyltransferase-like protein</fullName>
    </submittedName>
</protein>
<dbReference type="GO" id="GO:0008168">
    <property type="term" value="F:methyltransferase activity"/>
    <property type="evidence" value="ECO:0007669"/>
    <property type="project" value="UniProtKB-KW"/>
</dbReference>
<dbReference type="AlphaFoldDB" id="A0A443RUT9"/>
<dbReference type="Gene3D" id="3.40.50.150">
    <property type="entry name" value="Vaccinia Virus protein VP39"/>
    <property type="match status" value="1"/>
</dbReference>